<dbReference type="InterPro" id="IPR013762">
    <property type="entry name" value="Integrase-like_cat_sf"/>
</dbReference>
<accession>A0A6A5AAP5</accession>
<sequence>SVVEIEPGRHMGESFDDLALKRSTRNRRTEVGASRTLKLSAGHEGKADAGMKVILEQQDLVLSKEEHKVYGGRVLEANSKKGYEKHYRGLRYFFSLIGDYSSLLILRVDAPAYPPAMSAKSVCAYLKFKTGSVGTPLYYDDSNKLPVTSVDGDHVLCQGQWKDPKNMIQFSAAVSAAHKAKDMDCVPYEESCAACILLYEQTKATTGCRHHGGRGRLQRFGNTRFSKDVINCMAFISKRKLVGYIPSPESMCNPLELINIRKYLLSTNDIHGWILWTMMLFHIRLFLRADEGIDFQCEQFLAPLTSVNAFGSVTMLAVRIKGKTDTDWVVLSIFRDETCPELCLVRAILAWLHLSKHNGSGYLFPHDSEPGHPYPTSKFQSRCREVCTKITGRQGPFATHWLRKTAWLLATWGGASDVDMMQASRHKSLDMAIRYKQDAQALLEIAKNQRDGVILKYIPQWRSIFVSSLQSASALNLDKTSATLSEHATAFVKSLIFSGNLKEFESHDPAAVATACVVSVAVGDKKADIDMLVATFDRKTCGCSLDARRLVNLLSEYYSTNTSSTASSATDVTEVAVAPTSENNMVCDASDVTSNRKRKRGGDFDMLDERAKLATVTTNDQKIACLRGIQSFACKTSTTKYTNSFRTFYCQSVKPVLACVDDHCGGSIEEFTHRWGHDVRLNRFSTLKCRGVAKCSWSFNGLTT</sequence>
<evidence type="ECO:0000313" key="3">
    <source>
        <dbReference type="Proteomes" id="UP000469452"/>
    </source>
</evidence>
<proteinExistence type="predicted"/>
<dbReference type="VEuPathDB" id="FungiDB:H257_07998"/>
<organism evidence="2 3">
    <name type="scientific">Aphanomyces astaci</name>
    <name type="common">Crayfish plague agent</name>
    <dbReference type="NCBI Taxonomy" id="112090"/>
    <lineage>
        <taxon>Eukaryota</taxon>
        <taxon>Sar</taxon>
        <taxon>Stramenopiles</taxon>
        <taxon>Oomycota</taxon>
        <taxon>Saprolegniomycetes</taxon>
        <taxon>Saprolegniales</taxon>
        <taxon>Verrucalvaceae</taxon>
        <taxon>Aphanomyces</taxon>
    </lineage>
</organism>
<dbReference type="EMBL" id="VJMI01013255">
    <property type="protein sequence ID" value="KAF0748250.1"/>
    <property type="molecule type" value="Genomic_DNA"/>
</dbReference>
<dbReference type="AlphaFoldDB" id="A0A6A5AAP5"/>
<name>A0A6A5AAP5_APHAT</name>
<dbReference type="Gene3D" id="1.10.443.10">
    <property type="entry name" value="Intergrase catalytic core"/>
    <property type="match status" value="1"/>
</dbReference>
<gene>
    <name evidence="2" type="ORF">AaE_007414</name>
</gene>
<dbReference type="GO" id="GO:0003677">
    <property type="term" value="F:DNA binding"/>
    <property type="evidence" value="ECO:0007669"/>
    <property type="project" value="InterPro"/>
</dbReference>
<evidence type="ECO:0000313" key="2">
    <source>
        <dbReference type="EMBL" id="KAF0748250.1"/>
    </source>
</evidence>
<protein>
    <submittedName>
        <fullName evidence="2">Uncharacterized protein</fullName>
    </submittedName>
</protein>
<keyword evidence="1" id="KW-0233">DNA recombination</keyword>
<dbReference type="Proteomes" id="UP000469452">
    <property type="component" value="Unassembled WGS sequence"/>
</dbReference>
<evidence type="ECO:0000256" key="1">
    <source>
        <dbReference type="ARBA" id="ARBA00023172"/>
    </source>
</evidence>
<dbReference type="InterPro" id="IPR011010">
    <property type="entry name" value="DNA_brk_join_enz"/>
</dbReference>
<dbReference type="GO" id="GO:0015074">
    <property type="term" value="P:DNA integration"/>
    <property type="evidence" value="ECO:0007669"/>
    <property type="project" value="InterPro"/>
</dbReference>
<dbReference type="GO" id="GO:0006310">
    <property type="term" value="P:DNA recombination"/>
    <property type="evidence" value="ECO:0007669"/>
    <property type="project" value="UniProtKB-KW"/>
</dbReference>
<reference evidence="2 3" key="1">
    <citation type="submission" date="2019-06" db="EMBL/GenBank/DDBJ databases">
        <title>Genomics analysis of Aphanomyces spp. identifies a new class of oomycete effector associated with host adaptation.</title>
        <authorList>
            <person name="Gaulin E."/>
        </authorList>
    </citation>
    <scope>NUCLEOTIDE SEQUENCE [LARGE SCALE GENOMIC DNA]</scope>
    <source>
        <strain evidence="2 3">E</strain>
    </source>
</reference>
<feature type="non-terminal residue" evidence="2">
    <location>
        <position position="1"/>
    </location>
</feature>
<comment type="caution">
    <text evidence="2">The sequence shown here is derived from an EMBL/GenBank/DDBJ whole genome shotgun (WGS) entry which is preliminary data.</text>
</comment>
<dbReference type="SUPFAM" id="SSF56349">
    <property type="entry name" value="DNA breaking-rejoining enzymes"/>
    <property type="match status" value="1"/>
</dbReference>